<dbReference type="SUPFAM" id="SSF52317">
    <property type="entry name" value="Class I glutamine amidotransferase-like"/>
    <property type="match status" value="1"/>
</dbReference>
<comment type="caution">
    <text evidence="12">The sequence shown here is derived from an EMBL/GenBank/DDBJ whole genome shotgun (WGS) entry which is preliminary data.</text>
</comment>
<comment type="similarity">
    <text evidence="2 9">Belongs to the CTP synthase family.</text>
</comment>
<evidence type="ECO:0000256" key="6">
    <source>
        <dbReference type="ARBA" id="ARBA00022962"/>
    </source>
</evidence>
<dbReference type="PANTHER" id="PTHR11550">
    <property type="entry name" value="CTP SYNTHASE"/>
    <property type="match status" value="1"/>
</dbReference>
<dbReference type="EC" id="6.3.4.2" evidence="9"/>
<dbReference type="OrthoDB" id="1739076at2759"/>
<comment type="pathway">
    <text evidence="1 9">Pyrimidine metabolism; CTP biosynthesis via de novo pathway; CTP from UDP: step 2/2.</text>
</comment>
<dbReference type="PROSITE" id="PS51273">
    <property type="entry name" value="GATASE_TYPE_1"/>
    <property type="match status" value="1"/>
</dbReference>
<dbReference type="GO" id="GO:0044210">
    <property type="term" value="P:'de novo' CTP biosynthetic process"/>
    <property type="evidence" value="ECO:0007669"/>
    <property type="project" value="UniProtKB-UniRule"/>
</dbReference>
<dbReference type="NCBIfam" id="TIGR00337">
    <property type="entry name" value="PyrG"/>
    <property type="match status" value="1"/>
</dbReference>
<protein>
    <recommendedName>
        <fullName evidence="9">CTP synthase</fullName>
        <ecNumber evidence="9">6.3.4.2</ecNumber>
    </recommendedName>
    <alternativeName>
        <fullName evidence="9">UTP--ammonia ligase</fullName>
    </alternativeName>
</protein>
<feature type="domain" description="Glutamine amidotransferase" evidence="10">
    <location>
        <begin position="316"/>
        <end position="415"/>
    </location>
</feature>
<dbReference type="PANTHER" id="PTHR11550:SF0">
    <property type="entry name" value="CTP SYNTHASE-RELATED"/>
    <property type="match status" value="1"/>
</dbReference>
<dbReference type="Pfam" id="PF06418">
    <property type="entry name" value="CTP_synth_N"/>
    <property type="match status" value="1"/>
</dbReference>
<dbReference type="GO" id="GO:0019856">
    <property type="term" value="P:pyrimidine nucleobase biosynthetic process"/>
    <property type="evidence" value="ECO:0007669"/>
    <property type="project" value="TreeGrafter"/>
</dbReference>
<organism evidence="12 13">
    <name type="scientific">Folsomia candida</name>
    <name type="common">Springtail</name>
    <dbReference type="NCBI Taxonomy" id="158441"/>
    <lineage>
        <taxon>Eukaryota</taxon>
        <taxon>Metazoa</taxon>
        <taxon>Ecdysozoa</taxon>
        <taxon>Arthropoda</taxon>
        <taxon>Hexapoda</taxon>
        <taxon>Collembola</taxon>
        <taxon>Entomobryomorpha</taxon>
        <taxon>Isotomoidea</taxon>
        <taxon>Isotomidae</taxon>
        <taxon>Proisotominae</taxon>
        <taxon>Folsomia</taxon>
    </lineage>
</organism>
<dbReference type="Pfam" id="PF00117">
    <property type="entry name" value="GATase"/>
    <property type="match status" value="1"/>
</dbReference>
<dbReference type="STRING" id="158441.A0A226EG90"/>
<dbReference type="GO" id="GO:0005524">
    <property type="term" value="F:ATP binding"/>
    <property type="evidence" value="ECO:0007669"/>
    <property type="project" value="UniProtKB-KW"/>
</dbReference>
<sequence>MKYILITGGVISGIGKGVIASSIGTILKCNGLEVTAIKIDPYINIDAGTFSPYEHGEVFVLDDGGEVDLDLGNYERFLDATLHSENNITTGKIYQKVINEEREGKYLGKTVQVVPHITDCIQEWVEHVSKLPVCKANESRTPDICIIEMGGTIGDIEGMPFVEAFRQFQFKVGRTNFFSVHVSLVPQPKSTGEQKTKPTQASVRELRGLGLSPDLIVCRSEDPISEEVKMKISNFCHVAPHQVISIHDCTSIYRVPLLMEQQGVLEVFRERLLMPILGPSPLVDSMSKWRDLADRFDKLTDETVIALVGKYTKFEDSYASVIKALKHASLAANRKLILKYVCSEDLEPQMVNENPVKYHDAWGSLVGAQGVLVPGGFGYRGVDGKILAAQWCRERNVPFLGICLGFQSAVIEFAR</sequence>
<dbReference type="InterPro" id="IPR017926">
    <property type="entry name" value="GATASE"/>
</dbReference>
<evidence type="ECO:0000256" key="1">
    <source>
        <dbReference type="ARBA" id="ARBA00005171"/>
    </source>
</evidence>
<proteinExistence type="inferred from homology"/>
<dbReference type="InterPro" id="IPR029062">
    <property type="entry name" value="Class_I_gatase-like"/>
</dbReference>
<dbReference type="InterPro" id="IPR004468">
    <property type="entry name" value="CTP_synthase"/>
</dbReference>
<accession>A0A226EG90</accession>
<dbReference type="InterPro" id="IPR017456">
    <property type="entry name" value="CTP_synthase_N"/>
</dbReference>
<dbReference type="Gene3D" id="3.40.50.880">
    <property type="match status" value="1"/>
</dbReference>
<keyword evidence="3 9" id="KW-0436">Ligase</keyword>
<keyword evidence="6 9" id="KW-0315">Glutamine amidotransferase</keyword>
<evidence type="ECO:0000259" key="11">
    <source>
        <dbReference type="Pfam" id="PF06418"/>
    </source>
</evidence>
<dbReference type="Proteomes" id="UP000198287">
    <property type="component" value="Unassembled WGS sequence"/>
</dbReference>
<dbReference type="EMBL" id="LNIX01000004">
    <property type="protein sequence ID" value="OXA55801.1"/>
    <property type="molecule type" value="Genomic_DNA"/>
</dbReference>
<keyword evidence="7 9" id="KW-0665">Pyrimidine biosynthesis</keyword>
<dbReference type="InterPro" id="IPR027417">
    <property type="entry name" value="P-loop_NTPase"/>
</dbReference>
<dbReference type="SUPFAM" id="SSF52540">
    <property type="entry name" value="P-loop containing nucleoside triphosphate hydrolases"/>
    <property type="match status" value="1"/>
</dbReference>
<dbReference type="GO" id="GO:0003883">
    <property type="term" value="F:CTP synthase activity"/>
    <property type="evidence" value="ECO:0007669"/>
    <property type="project" value="UniProtKB-UniRule"/>
</dbReference>
<dbReference type="GO" id="GO:0005737">
    <property type="term" value="C:cytoplasm"/>
    <property type="evidence" value="ECO:0007669"/>
    <property type="project" value="TreeGrafter"/>
</dbReference>
<evidence type="ECO:0000256" key="2">
    <source>
        <dbReference type="ARBA" id="ARBA00007533"/>
    </source>
</evidence>
<evidence type="ECO:0000256" key="5">
    <source>
        <dbReference type="ARBA" id="ARBA00022840"/>
    </source>
</evidence>
<dbReference type="OMA" id="MEHANSE"/>
<comment type="function">
    <text evidence="9">Catalyzes the ATP-dependent amination of UTP to CTP with either L-glutamine or ammonia as the source of nitrogen.</text>
</comment>
<dbReference type="Gene3D" id="3.40.50.300">
    <property type="entry name" value="P-loop containing nucleotide triphosphate hydrolases"/>
    <property type="match status" value="1"/>
</dbReference>
<gene>
    <name evidence="12" type="ORF">Fcan01_09858</name>
</gene>
<dbReference type="NCBIfam" id="NF003792">
    <property type="entry name" value="PRK05380.1"/>
    <property type="match status" value="1"/>
</dbReference>
<evidence type="ECO:0000313" key="12">
    <source>
        <dbReference type="EMBL" id="OXA55801.1"/>
    </source>
</evidence>
<dbReference type="CDD" id="cd03113">
    <property type="entry name" value="CTPS_N"/>
    <property type="match status" value="1"/>
</dbReference>
<dbReference type="UniPathway" id="UPA00159">
    <property type="reaction ID" value="UER00277"/>
</dbReference>
<evidence type="ECO:0000256" key="4">
    <source>
        <dbReference type="ARBA" id="ARBA00022741"/>
    </source>
</evidence>
<keyword evidence="4 9" id="KW-0547">Nucleotide-binding</keyword>
<evidence type="ECO:0000256" key="9">
    <source>
        <dbReference type="RuleBase" id="RU810713"/>
    </source>
</evidence>
<keyword evidence="13" id="KW-1185">Reference proteome</keyword>
<keyword evidence="5 9" id="KW-0067">ATP-binding</keyword>
<name>A0A226EG90_FOLCA</name>
<dbReference type="AlphaFoldDB" id="A0A226EG90"/>
<evidence type="ECO:0000256" key="8">
    <source>
        <dbReference type="ARBA" id="ARBA00047781"/>
    </source>
</evidence>
<evidence type="ECO:0000313" key="13">
    <source>
        <dbReference type="Proteomes" id="UP000198287"/>
    </source>
</evidence>
<evidence type="ECO:0000256" key="3">
    <source>
        <dbReference type="ARBA" id="ARBA00022598"/>
    </source>
</evidence>
<feature type="domain" description="CTP synthase N-terminal" evidence="11">
    <location>
        <begin position="2"/>
        <end position="272"/>
    </location>
</feature>
<comment type="catalytic activity">
    <reaction evidence="8 9">
        <text>UTP + L-glutamine + ATP + H2O = CTP + L-glutamate + ADP + phosphate + 2 H(+)</text>
        <dbReference type="Rhea" id="RHEA:26426"/>
        <dbReference type="ChEBI" id="CHEBI:15377"/>
        <dbReference type="ChEBI" id="CHEBI:15378"/>
        <dbReference type="ChEBI" id="CHEBI:29985"/>
        <dbReference type="ChEBI" id="CHEBI:30616"/>
        <dbReference type="ChEBI" id="CHEBI:37563"/>
        <dbReference type="ChEBI" id="CHEBI:43474"/>
        <dbReference type="ChEBI" id="CHEBI:46398"/>
        <dbReference type="ChEBI" id="CHEBI:58359"/>
        <dbReference type="ChEBI" id="CHEBI:456216"/>
        <dbReference type="EC" id="6.3.4.2"/>
    </reaction>
</comment>
<reference evidence="12 13" key="1">
    <citation type="submission" date="2015-12" db="EMBL/GenBank/DDBJ databases">
        <title>The genome of Folsomia candida.</title>
        <authorList>
            <person name="Faddeeva A."/>
            <person name="Derks M.F."/>
            <person name="Anvar Y."/>
            <person name="Smit S."/>
            <person name="Van Straalen N."/>
            <person name="Roelofs D."/>
        </authorList>
    </citation>
    <scope>NUCLEOTIDE SEQUENCE [LARGE SCALE GENOMIC DNA]</scope>
    <source>
        <strain evidence="12 13">VU population</strain>
        <tissue evidence="12">Whole body</tissue>
    </source>
</reference>
<dbReference type="FunFam" id="3.40.50.300:FF:000207">
    <property type="entry name" value="CTP synthase"/>
    <property type="match status" value="1"/>
</dbReference>
<evidence type="ECO:0000259" key="10">
    <source>
        <dbReference type="Pfam" id="PF00117"/>
    </source>
</evidence>
<dbReference type="GO" id="GO:0042802">
    <property type="term" value="F:identical protein binding"/>
    <property type="evidence" value="ECO:0007669"/>
    <property type="project" value="TreeGrafter"/>
</dbReference>
<evidence type="ECO:0000256" key="7">
    <source>
        <dbReference type="ARBA" id="ARBA00022975"/>
    </source>
</evidence>
<dbReference type="GO" id="GO:0097268">
    <property type="term" value="C:cytoophidium"/>
    <property type="evidence" value="ECO:0007669"/>
    <property type="project" value="TreeGrafter"/>
</dbReference>